<dbReference type="InterPro" id="IPR029052">
    <property type="entry name" value="Metallo-depent_PP-like"/>
</dbReference>
<keyword evidence="3" id="KW-0408">Iron</keyword>
<dbReference type="GO" id="GO:0016787">
    <property type="term" value="F:hydrolase activity"/>
    <property type="evidence" value="ECO:0007669"/>
    <property type="project" value="UniProtKB-KW"/>
</dbReference>
<dbReference type="GO" id="GO:0046872">
    <property type="term" value="F:metal ion binding"/>
    <property type="evidence" value="ECO:0007669"/>
    <property type="project" value="UniProtKB-KW"/>
</dbReference>
<gene>
    <name evidence="5" type="ORF">AN695_0212595</name>
</gene>
<dbReference type="SUPFAM" id="SSF56300">
    <property type="entry name" value="Metallo-dependent phosphatases"/>
    <property type="match status" value="1"/>
</dbReference>
<comment type="caution">
    <text evidence="5">The sequence shown here is derived from an EMBL/GenBank/DDBJ whole genome shotgun (WGS) entry which is preliminary data.</text>
</comment>
<dbReference type="Gene3D" id="3.60.21.10">
    <property type="match status" value="1"/>
</dbReference>
<comment type="similarity">
    <text evidence="4">Belongs to the cyclic nucleotide phosphodiesterase class-III family.</text>
</comment>
<keyword evidence="2" id="KW-0378">Hydrolase</keyword>
<accession>A0A2F0PUN1</accession>
<dbReference type="RefSeq" id="WP_055317201.1">
    <property type="nucleotide sequence ID" value="NZ_CADDTT010000052.1"/>
</dbReference>
<protein>
    <submittedName>
        <fullName evidence="5">Uncharacterized protein</fullName>
    </submittedName>
</protein>
<evidence type="ECO:0000256" key="3">
    <source>
        <dbReference type="ARBA" id="ARBA00023004"/>
    </source>
</evidence>
<keyword evidence="1" id="KW-0479">Metal-binding</keyword>
<evidence type="ECO:0000313" key="6">
    <source>
        <dbReference type="Proteomes" id="UP000050489"/>
    </source>
</evidence>
<dbReference type="PANTHER" id="PTHR42988:SF2">
    <property type="entry name" value="CYCLIC NUCLEOTIDE PHOSPHODIESTERASE CBUA0032-RELATED"/>
    <property type="match status" value="1"/>
</dbReference>
<dbReference type="InterPro" id="IPR004843">
    <property type="entry name" value="Calcineurin-like_PHP"/>
</dbReference>
<evidence type="ECO:0000256" key="2">
    <source>
        <dbReference type="ARBA" id="ARBA00022801"/>
    </source>
</evidence>
<evidence type="ECO:0000256" key="4">
    <source>
        <dbReference type="ARBA" id="ARBA00025742"/>
    </source>
</evidence>
<dbReference type="InterPro" id="IPR050884">
    <property type="entry name" value="CNP_phosphodiesterase-III"/>
</dbReference>
<dbReference type="AlphaFoldDB" id="A0A2F0PUN1"/>
<dbReference type="PANTHER" id="PTHR42988">
    <property type="entry name" value="PHOSPHOHYDROLASE"/>
    <property type="match status" value="1"/>
</dbReference>
<name>A0A2F0PUN1_SERMA</name>
<evidence type="ECO:0000256" key="1">
    <source>
        <dbReference type="ARBA" id="ARBA00022723"/>
    </source>
</evidence>
<reference evidence="6" key="1">
    <citation type="submission" date="2016-04" db="EMBL/GenBank/DDBJ databases">
        <authorList>
            <person name="Osei Sekyere J."/>
            <person name="Sivertsen A."/>
            <person name="Pedersen A.T."/>
            <person name="Sundsfjord A."/>
        </authorList>
    </citation>
    <scope>NUCLEOTIDE SEQUENCE [LARGE SCALE GENOMIC DNA]</scope>
    <source>
        <strain evidence="6">945174350</strain>
    </source>
</reference>
<sequence>MKVIQISDIHIMPNESALASKHLANFDRAIDFINANADKINADLIIVTGDISHDGDIPSYERFFKIMNRTSLPFYFFPGNHDNKKNLDDVARKQGGSYDINSFEDDQWRLLSIDSVVDNEDFGRISTQSLDMLEKAIVASGNKKVAVFLHHHPIPVGTPIVDSCMLNNAEELLSLCQRLNVKFIGSGHAHTLFQRKLGETLISVSPAICSQWKNGTSDVSSIDNSAFSVITFDEHIHVEPWFI</sequence>
<evidence type="ECO:0000313" key="5">
    <source>
        <dbReference type="EMBL" id="OCO87820.1"/>
    </source>
</evidence>
<organism evidence="5 6">
    <name type="scientific">Serratia marcescens</name>
    <dbReference type="NCBI Taxonomy" id="615"/>
    <lineage>
        <taxon>Bacteria</taxon>
        <taxon>Pseudomonadati</taxon>
        <taxon>Pseudomonadota</taxon>
        <taxon>Gammaproteobacteria</taxon>
        <taxon>Enterobacterales</taxon>
        <taxon>Yersiniaceae</taxon>
        <taxon>Serratia</taxon>
    </lineage>
</organism>
<dbReference type="EMBL" id="LJEX02000057">
    <property type="protein sequence ID" value="OCO87820.1"/>
    <property type="molecule type" value="Genomic_DNA"/>
</dbReference>
<dbReference type="Proteomes" id="UP000050489">
    <property type="component" value="Unassembled WGS sequence"/>
</dbReference>
<proteinExistence type="inferred from homology"/>
<dbReference type="Pfam" id="PF00149">
    <property type="entry name" value="Metallophos"/>
    <property type="match status" value="1"/>
</dbReference>